<reference evidence="1 2" key="1">
    <citation type="submission" date="2014-08" db="EMBL/GenBank/DDBJ databases">
        <title>Comparative genomics reveals surprising divergence of two closely related strains of uncultivated UCYN-A cyanobacteria.</title>
        <authorList>
            <person name="Bombar D."/>
            <person name="Heller P."/>
            <person name="Sanchez-Baracaldo P."/>
            <person name="Carter B.J."/>
            <person name="Zert J.P."/>
        </authorList>
    </citation>
    <scope>NUCLEOTIDE SEQUENCE [LARGE SCALE GENOMIC DNA]</scope>
</reference>
<proteinExistence type="predicted"/>
<dbReference type="AlphaFoldDB" id="A0A086CH34"/>
<accession>A0A086CH34</accession>
<name>A0A086CH34_9CHRO</name>
<evidence type="ECO:0000313" key="2">
    <source>
        <dbReference type="Proteomes" id="UP000028922"/>
    </source>
</evidence>
<evidence type="ECO:0000313" key="1">
    <source>
        <dbReference type="EMBL" id="KFF41498.1"/>
    </source>
</evidence>
<gene>
    <name evidence="1" type="ORF">ucyna2_00694</name>
</gene>
<protein>
    <recommendedName>
        <fullName evidence="3">P-type ATPase, translocating</fullName>
    </recommendedName>
</protein>
<dbReference type="InterPro" id="IPR023214">
    <property type="entry name" value="HAD_sf"/>
</dbReference>
<dbReference type="Gene3D" id="3.40.50.1000">
    <property type="entry name" value="HAD superfamily/HAD-like"/>
    <property type="match status" value="1"/>
</dbReference>
<sequence>MLTGDNLQTAKAVFAEVIIYKTFAQVRPSRNVEKIKQSLRKLLR</sequence>
<dbReference type="EMBL" id="JPSP01000006">
    <property type="protein sequence ID" value="KFF41498.1"/>
    <property type="molecule type" value="Genomic_DNA"/>
</dbReference>
<evidence type="ECO:0008006" key="3">
    <source>
        <dbReference type="Google" id="ProtNLM"/>
    </source>
</evidence>
<comment type="caution">
    <text evidence="1">The sequence shown here is derived from an EMBL/GenBank/DDBJ whole genome shotgun (WGS) entry which is preliminary data.</text>
</comment>
<dbReference type="Proteomes" id="UP000028922">
    <property type="component" value="Unassembled WGS sequence"/>
</dbReference>
<organism evidence="1 2">
    <name type="scientific">Candidatus Atelocyanobacterium thalassa isolate SIO64986</name>
    <dbReference type="NCBI Taxonomy" id="1527444"/>
    <lineage>
        <taxon>Bacteria</taxon>
        <taxon>Bacillati</taxon>
        <taxon>Cyanobacteriota</taxon>
        <taxon>Cyanophyceae</taxon>
        <taxon>Oscillatoriophycideae</taxon>
        <taxon>Chroococcales</taxon>
        <taxon>Aphanothecaceae</taxon>
        <taxon>Candidatus Atelocyanobacterium</taxon>
        <taxon>Candidatus Atelocyanobacterium thalassae</taxon>
    </lineage>
</organism>